<dbReference type="Pfam" id="PF23452">
    <property type="entry name" value="HPAT"/>
    <property type="match status" value="1"/>
</dbReference>
<dbReference type="OrthoDB" id="2016014at2759"/>
<reference evidence="10" key="3">
    <citation type="submission" date="2018-10" db="EMBL/GenBank/DDBJ databases">
        <authorList>
            <person name="Hovde B."/>
            <person name="Zhang X."/>
        </authorList>
    </citation>
    <scope>NUCLEOTIDE SEQUENCE [LARGE SCALE GENOMIC DNA]</scope>
    <source>
        <strain evidence="10">UTEX 25</strain>
    </source>
</reference>
<evidence type="ECO:0000313" key="11">
    <source>
        <dbReference type="Proteomes" id="UP000028924"/>
    </source>
</evidence>
<feature type="transmembrane region" description="Helical" evidence="7">
    <location>
        <begin position="12"/>
        <end position="37"/>
    </location>
</feature>
<keyword evidence="3" id="KW-0808">Transferase</keyword>
<evidence type="ECO:0000256" key="1">
    <source>
        <dbReference type="ARBA" id="ARBA00004167"/>
    </source>
</evidence>
<dbReference type="Proteomes" id="UP000028924">
    <property type="component" value="Unassembled WGS sequence"/>
</dbReference>
<dbReference type="InterPro" id="IPR056508">
    <property type="entry name" value="HPAT-like"/>
</dbReference>
<dbReference type="EMBL" id="KL662146">
    <property type="protein sequence ID" value="KFM27399.1"/>
    <property type="molecule type" value="Genomic_DNA"/>
</dbReference>
<proteinExistence type="predicted"/>
<evidence type="ECO:0000256" key="3">
    <source>
        <dbReference type="ARBA" id="ARBA00022679"/>
    </source>
</evidence>
<keyword evidence="11" id="KW-1185">Reference proteome</keyword>
<evidence type="ECO:0000256" key="2">
    <source>
        <dbReference type="ARBA" id="ARBA00022676"/>
    </source>
</evidence>
<dbReference type="InterPro" id="IPR044845">
    <property type="entry name" value="HPAT/SRGT1-like"/>
</dbReference>
<gene>
    <name evidence="10" type="ORF">APUTEX25_005308</name>
    <name evidence="9" type="ORF">F751_1176</name>
</gene>
<dbReference type="eggNOG" id="ENOG502SHVJ">
    <property type="taxonomic scope" value="Eukaryota"/>
</dbReference>
<evidence type="ECO:0000259" key="8">
    <source>
        <dbReference type="Pfam" id="PF23452"/>
    </source>
</evidence>
<dbReference type="KEGG" id="apro:F751_1176"/>
<organism evidence="9 11">
    <name type="scientific">Auxenochlorella protothecoides</name>
    <name type="common">Green microalga</name>
    <name type="synonym">Chlorella protothecoides</name>
    <dbReference type="NCBI Taxonomy" id="3075"/>
    <lineage>
        <taxon>Eukaryota</taxon>
        <taxon>Viridiplantae</taxon>
        <taxon>Chlorophyta</taxon>
        <taxon>core chlorophytes</taxon>
        <taxon>Trebouxiophyceae</taxon>
        <taxon>Chlorellales</taxon>
        <taxon>Chlorellaceae</taxon>
        <taxon>Auxenochlorella</taxon>
    </lineage>
</organism>
<evidence type="ECO:0000256" key="4">
    <source>
        <dbReference type="ARBA" id="ARBA00022692"/>
    </source>
</evidence>
<dbReference type="RefSeq" id="XP_011400366.1">
    <property type="nucleotide sequence ID" value="XM_011402064.1"/>
</dbReference>
<dbReference type="STRING" id="3075.A0A087SNU5"/>
<keyword evidence="4 7" id="KW-0812">Transmembrane</keyword>
<evidence type="ECO:0000256" key="6">
    <source>
        <dbReference type="ARBA" id="ARBA00023136"/>
    </source>
</evidence>
<feature type="domain" description="Hydroxyproline O-arabinosyltransferase-like" evidence="8">
    <location>
        <begin position="70"/>
        <end position="349"/>
    </location>
</feature>
<comment type="subcellular location">
    <subcellularLocation>
        <location evidence="1">Membrane</location>
        <topology evidence="1">Single-pass membrane protein</topology>
    </subcellularLocation>
</comment>
<dbReference type="GO" id="GO:0016020">
    <property type="term" value="C:membrane"/>
    <property type="evidence" value="ECO:0007669"/>
    <property type="project" value="UniProtKB-SubCell"/>
</dbReference>
<evidence type="ECO:0000313" key="10">
    <source>
        <dbReference type="EMBL" id="RMZ54152.1"/>
    </source>
</evidence>
<dbReference type="AlphaFoldDB" id="A0A087SNU5"/>
<name>A0A087SNU5_AUXPR</name>
<keyword evidence="2" id="KW-0328">Glycosyltransferase</keyword>
<reference evidence="10" key="4">
    <citation type="submission" date="2018-11" db="EMBL/GenBank/DDBJ databases">
        <title>Characterization of plant carbon substrate utilization by Auxenochlorella protothecoides.</title>
        <authorList>
            <person name="Vogler B.W."/>
            <person name="Starkenburg S.R."/>
            <person name="Sudasinghe N."/>
            <person name="Schambach J.Y."/>
            <person name="Rollin J.A."/>
            <person name="Pattathil S."/>
            <person name="Barry A.N."/>
        </authorList>
    </citation>
    <scope>NUCLEOTIDE SEQUENCE [LARGE SCALE GENOMIC DNA]</scope>
    <source>
        <strain evidence="10">UTEX 25</strain>
    </source>
</reference>
<dbReference type="Proteomes" id="UP000279271">
    <property type="component" value="Unassembled WGS sequence"/>
</dbReference>
<accession>A0A087SNU5</accession>
<evidence type="ECO:0000256" key="5">
    <source>
        <dbReference type="ARBA" id="ARBA00022989"/>
    </source>
</evidence>
<evidence type="ECO:0000256" key="7">
    <source>
        <dbReference type="SAM" id="Phobius"/>
    </source>
</evidence>
<dbReference type="GO" id="GO:0016757">
    <property type="term" value="F:glycosyltransferase activity"/>
    <property type="evidence" value="ECO:0007669"/>
    <property type="project" value="UniProtKB-KW"/>
</dbReference>
<evidence type="ECO:0000313" key="12">
    <source>
        <dbReference type="Proteomes" id="UP000279271"/>
    </source>
</evidence>
<dbReference type="PANTHER" id="PTHR31485">
    <property type="entry name" value="PEPTIDYL SERINE ALPHA-GALACTOSYLTRANSFERASE"/>
    <property type="match status" value="1"/>
</dbReference>
<dbReference type="EMBL" id="QOKY01000183">
    <property type="protein sequence ID" value="RMZ54152.1"/>
    <property type="molecule type" value="Genomic_DNA"/>
</dbReference>
<protein>
    <recommendedName>
        <fullName evidence="8">Hydroxyproline O-arabinosyltransferase-like domain-containing protein</fullName>
    </recommendedName>
</protein>
<dbReference type="GeneID" id="23612567"/>
<keyword evidence="5 7" id="KW-1133">Transmembrane helix</keyword>
<keyword evidence="6 7" id="KW-0472">Membrane</keyword>
<evidence type="ECO:0000313" key="9">
    <source>
        <dbReference type="EMBL" id="KFM27399.1"/>
    </source>
</evidence>
<sequence length="397" mass="43794">MARKRFAAGQRSTSAVHLLVWLVLGIGIGAVAGFIFMGTVHTMLASRGADHYGSAPVAGASTKPPAGTIHILMTSNGSPYQNYQTRILLGTYEIIKGMPGGERHVGITRILHRTKPDILMEIIDTFHATPLQPACDGWCNYPVSDRGNAMRQFFDSLPSTPDRIKGEWLYMIESDYVFMKPLGIPSTPPEGYAGWAFPFNYINPIAVPNEMQKLSPGVDVKSIPPTGPAPIVLSLQDWIKVTPSWERLTAAIEADTEVRDRLGWVREMYAFSLALVETGIKVELRTEGQSPFIAHLPGQAGLGEAHAFHYTLCTIYKTMDGGDAWGFDKRFYTEPQHALELTRIPPMPEFEAGKYKFVEGPPVTLEKHNAIKQMIDQINKGMDLAVPLPEAAKARAF</sequence>
<reference evidence="12" key="2">
    <citation type="journal article" date="2018" name="Algal Res.">
        <title>Characterization of plant carbon substrate utilization by Auxenochlorella protothecoides.</title>
        <authorList>
            <person name="Vogler B.W."/>
            <person name="Starkenburg S.R."/>
            <person name="Sudasinghe N."/>
            <person name="Schambach J.Y."/>
            <person name="Rollin J.A."/>
            <person name="Pattathil S."/>
            <person name="Barry A.N."/>
        </authorList>
    </citation>
    <scope>NUCLEOTIDE SEQUENCE [LARGE SCALE GENOMIC DNA]</scope>
    <source>
        <strain evidence="12">UTEX 25</strain>
    </source>
</reference>
<reference evidence="9 11" key="1">
    <citation type="journal article" date="2014" name="BMC Genomics">
        <title>Oil accumulation mechanisms of the oleaginous microalga Chlorella protothecoides revealed through its genome, transcriptomes, and proteomes.</title>
        <authorList>
            <person name="Gao C."/>
            <person name="Wang Y."/>
            <person name="Shen Y."/>
            <person name="Yan D."/>
            <person name="He X."/>
            <person name="Dai J."/>
            <person name="Wu Q."/>
        </authorList>
    </citation>
    <scope>NUCLEOTIDE SEQUENCE [LARGE SCALE GENOMIC DNA]</scope>
    <source>
        <strain evidence="9 11">0710</strain>
    </source>
</reference>
<dbReference type="PANTHER" id="PTHR31485:SF17">
    <property type="match status" value="1"/>
</dbReference>